<accession>A0A7R9DZ33</accession>
<evidence type="ECO:0000259" key="2">
    <source>
        <dbReference type="Pfam" id="PF02026"/>
    </source>
</evidence>
<proteinExistence type="predicted"/>
<dbReference type="Pfam" id="PF02026">
    <property type="entry name" value="RyR"/>
    <property type="match status" value="2"/>
</dbReference>
<dbReference type="Gene3D" id="1.10.490.160">
    <property type="match status" value="1"/>
</dbReference>
<dbReference type="GO" id="GO:0033017">
    <property type="term" value="C:sarcoplasmic reticulum membrane"/>
    <property type="evidence" value="ECO:0007669"/>
    <property type="project" value="TreeGrafter"/>
</dbReference>
<dbReference type="GO" id="GO:0034704">
    <property type="term" value="C:calcium channel complex"/>
    <property type="evidence" value="ECO:0007669"/>
    <property type="project" value="TreeGrafter"/>
</dbReference>
<dbReference type="PANTHER" id="PTHR46399:SF8">
    <property type="entry name" value="B30.2_SPRY DOMAIN-CONTAINING PROTEIN"/>
    <property type="match status" value="1"/>
</dbReference>
<feature type="domain" description="Ryanodine receptor Ryr" evidence="2">
    <location>
        <begin position="434"/>
        <end position="517"/>
    </location>
</feature>
<dbReference type="GO" id="GO:0014808">
    <property type="term" value="P:release of sequestered calcium ion into cytosol by sarcoplasmic reticulum"/>
    <property type="evidence" value="ECO:0007669"/>
    <property type="project" value="TreeGrafter"/>
</dbReference>
<dbReference type="InterPro" id="IPR015925">
    <property type="entry name" value="Ryanodine_IP3_receptor"/>
</dbReference>
<evidence type="ECO:0000313" key="3">
    <source>
        <dbReference type="EMBL" id="CAD7424347.1"/>
    </source>
</evidence>
<dbReference type="InterPro" id="IPR003032">
    <property type="entry name" value="Ryanodine_rcpt"/>
</dbReference>
<protein>
    <recommendedName>
        <fullName evidence="2">Ryanodine receptor Ryr domain-containing protein</fullName>
    </recommendedName>
</protein>
<reference evidence="3" key="1">
    <citation type="submission" date="2020-11" db="EMBL/GenBank/DDBJ databases">
        <authorList>
            <person name="Tran Van P."/>
        </authorList>
    </citation>
    <scope>NUCLEOTIDE SEQUENCE</scope>
</reference>
<dbReference type="GO" id="GO:0030018">
    <property type="term" value="C:Z disc"/>
    <property type="evidence" value="ECO:0007669"/>
    <property type="project" value="TreeGrafter"/>
</dbReference>
<dbReference type="GO" id="GO:0005790">
    <property type="term" value="C:smooth endoplasmic reticulum"/>
    <property type="evidence" value="ECO:0007669"/>
    <property type="project" value="TreeGrafter"/>
</dbReference>
<dbReference type="PANTHER" id="PTHR46399">
    <property type="entry name" value="B30.2/SPRY DOMAIN-CONTAINING PROTEIN"/>
    <property type="match status" value="1"/>
</dbReference>
<gene>
    <name evidence="3" type="ORF">TMSB3V08_LOCUS1298</name>
</gene>
<dbReference type="GO" id="GO:0005219">
    <property type="term" value="F:ryanodine-sensitive calcium-release channel activity"/>
    <property type="evidence" value="ECO:0007669"/>
    <property type="project" value="TreeGrafter"/>
</dbReference>
<dbReference type="GO" id="GO:0042383">
    <property type="term" value="C:sarcolemma"/>
    <property type="evidence" value="ECO:0007669"/>
    <property type="project" value="TreeGrafter"/>
</dbReference>
<dbReference type="AlphaFoldDB" id="A0A7R9DZ33"/>
<feature type="compositionally biased region" description="Polar residues" evidence="1">
    <location>
        <begin position="422"/>
        <end position="433"/>
    </location>
</feature>
<organism evidence="3">
    <name type="scientific">Timema monikensis</name>
    <dbReference type="NCBI Taxonomy" id="170555"/>
    <lineage>
        <taxon>Eukaryota</taxon>
        <taxon>Metazoa</taxon>
        <taxon>Ecdysozoa</taxon>
        <taxon>Arthropoda</taxon>
        <taxon>Hexapoda</taxon>
        <taxon>Insecta</taxon>
        <taxon>Pterygota</taxon>
        <taxon>Neoptera</taxon>
        <taxon>Polyneoptera</taxon>
        <taxon>Phasmatodea</taxon>
        <taxon>Timematodea</taxon>
        <taxon>Timematoidea</taxon>
        <taxon>Timematidae</taxon>
        <taxon>Timema</taxon>
    </lineage>
</organism>
<feature type="domain" description="Ryanodine receptor Ryr" evidence="2">
    <location>
        <begin position="314"/>
        <end position="403"/>
    </location>
</feature>
<sequence length="717" mass="81081">MYRSVISFVYVCTIPTLYPCVQGKNESLRARAILRSLVPLDDLQGVLSLRFTLQHPAAGEERPKSDMPSGLMPGNKQSVVLFLERVYGIETQELFFRLLEEAFLPDLRAATMLDRNDGYESDMALAMNRYIGNSILPLLIKHSMFYNEADNYANLLDATLHTVYRLSKNRMLTKGQREAVSDFLVALTSQMQPSMLLKLLRKLTVDVSKLSEYTTVALRLLMLHYDRCAKYYGSTSGQGPYGASSDEEKRLTMMLFSNIFDSLSRMDYDPELFGKALPCLTAIGCALPPDYSLSKNYDDEWYGSKNIAGPDGPYDPQPINTNSVVLNNDLNSIVQKFSEHYHDAWASRKLENGWVHGDQWSDSQKSHPRLKPYNMLSDYEKERYKEPVRESLKALLSIGWSVEHTEVEIPSNNRNSARRASKPNQDNAASPFNYNPHPVDMTNLTLSREMQNMAERLAENAHDIWAKKKKEELHTCGGGISPQLVPYDLLTDKEKRKDRERSQEFLKYLQYQGYKLHRPSRGVGTEAEQATAAAAVVLPLMEKYFSTHRNYFIAVATATNNVGAASLKEKEMVASLFCKLASLLRSRLAAFGADVRITVRCLQVLVKGIDAKSLVKNCPEFIRTSMLTFFNNTSDDLGHTIQNLQDGRYSHLRGTHLKTSTSLFYINGVVLPVLTAMFDHLAAYEYGSDLLCELSFKLSLHITKLSKHGFPEVVLHA</sequence>
<feature type="region of interest" description="Disordered" evidence="1">
    <location>
        <begin position="409"/>
        <end position="438"/>
    </location>
</feature>
<dbReference type="GO" id="GO:0006941">
    <property type="term" value="P:striated muscle contraction"/>
    <property type="evidence" value="ECO:0007669"/>
    <property type="project" value="TreeGrafter"/>
</dbReference>
<dbReference type="EMBL" id="OB792778">
    <property type="protein sequence ID" value="CAD7424347.1"/>
    <property type="molecule type" value="Genomic_DNA"/>
</dbReference>
<evidence type="ECO:0000256" key="1">
    <source>
        <dbReference type="SAM" id="MobiDB-lite"/>
    </source>
</evidence>
<name>A0A7R9DZ33_9NEOP</name>